<keyword evidence="2" id="KW-0472">Membrane</keyword>
<keyword evidence="2" id="KW-1133">Transmembrane helix</keyword>
<evidence type="ECO:0000313" key="4">
    <source>
        <dbReference type="Proteomes" id="UP001454036"/>
    </source>
</evidence>
<organism evidence="3 4">
    <name type="scientific">Lithospermum erythrorhizon</name>
    <name type="common">Purple gromwell</name>
    <name type="synonym">Lithospermum officinale var. erythrorhizon</name>
    <dbReference type="NCBI Taxonomy" id="34254"/>
    <lineage>
        <taxon>Eukaryota</taxon>
        <taxon>Viridiplantae</taxon>
        <taxon>Streptophyta</taxon>
        <taxon>Embryophyta</taxon>
        <taxon>Tracheophyta</taxon>
        <taxon>Spermatophyta</taxon>
        <taxon>Magnoliopsida</taxon>
        <taxon>eudicotyledons</taxon>
        <taxon>Gunneridae</taxon>
        <taxon>Pentapetalae</taxon>
        <taxon>asterids</taxon>
        <taxon>lamiids</taxon>
        <taxon>Boraginales</taxon>
        <taxon>Boraginaceae</taxon>
        <taxon>Boraginoideae</taxon>
        <taxon>Lithospermeae</taxon>
        <taxon>Lithospermum</taxon>
    </lineage>
</organism>
<dbReference type="EMBL" id="BAABME010010856">
    <property type="protein sequence ID" value="GAA0182559.1"/>
    <property type="molecule type" value="Genomic_DNA"/>
</dbReference>
<dbReference type="AlphaFoldDB" id="A0AAV3RPC2"/>
<feature type="transmembrane region" description="Helical" evidence="2">
    <location>
        <begin position="7"/>
        <end position="25"/>
    </location>
</feature>
<dbReference type="PANTHER" id="PTHR36607">
    <property type="entry name" value="1,2-DIHYDROXY-3-KETO-5-METHYLTHIOPENTENE DIOXYGENASE 4"/>
    <property type="match status" value="1"/>
</dbReference>
<comment type="caution">
    <text evidence="3">The sequence shown here is derived from an EMBL/GenBank/DDBJ whole genome shotgun (WGS) entry which is preliminary data.</text>
</comment>
<accession>A0AAV3RPC2</accession>
<evidence type="ECO:0000256" key="2">
    <source>
        <dbReference type="SAM" id="Phobius"/>
    </source>
</evidence>
<evidence type="ECO:0000313" key="3">
    <source>
        <dbReference type="EMBL" id="GAA0182559.1"/>
    </source>
</evidence>
<reference evidence="3 4" key="1">
    <citation type="submission" date="2024-01" db="EMBL/GenBank/DDBJ databases">
        <title>The complete chloroplast genome sequence of Lithospermum erythrorhizon: insights into the phylogenetic relationship among Boraginaceae species and the maternal lineages of purple gromwells.</title>
        <authorList>
            <person name="Okada T."/>
            <person name="Watanabe K."/>
        </authorList>
    </citation>
    <scope>NUCLEOTIDE SEQUENCE [LARGE SCALE GENOMIC DNA]</scope>
</reference>
<evidence type="ECO:0000256" key="1">
    <source>
        <dbReference type="SAM" id="MobiDB-lite"/>
    </source>
</evidence>
<keyword evidence="4" id="KW-1185">Reference proteome</keyword>
<gene>
    <name evidence="3" type="ORF">LIER_30388</name>
</gene>
<name>A0AAV3RPC2_LITER</name>
<dbReference type="Proteomes" id="UP001454036">
    <property type="component" value="Unassembled WGS sequence"/>
</dbReference>
<feature type="region of interest" description="Disordered" evidence="1">
    <location>
        <begin position="153"/>
        <end position="192"/>
    </location>
</feature>
<keyword evidence="2" id="KW-0812">Transmembrane</keyword>
<sequence>MAAGKIVSLVIPVLASIFKGLYLITTAHYPSNSSCFFPIHYLLGWMGAYLRTYTSMKRHPPGPYTVFIDDQLDFEEDMTFFLSLCTKMVGYREDSYFLLEAYNPHLFSKKLGFASAIPGFKSKSRDTVLDFEGLRYWRSCIITKLGQSMTFPSKGKSVPRLPSPVVPSSLKPLKKHSLPEGDLMDKDPKHSKWGSTRRPGFVIVSSPDVTATVTNDVKAPTLSEIAPSLGDEVHTEVVDYGEFLNCMITEVADVKASRDEAQTEHIESILRDSLKVAWAELCLFVEDMSYKALLAEEHDIMASFETLTRDAQCGVVPPEVHARLISIRKSSSKLQHEI</sequence>
<protein>
    <recommendedName>
        <fullName evidence="5">Aminotransferase-like plant mobile domain-containing protein</fullName>
    </recommendedName>
</protein>
<evidence type="ECO:0008006" key="5">
    <source>
        <dbReference type="Google" id="ProtNLM"/>
    </source>
</evidence>
<feature type="compositionally biased region" description="Basic and acidic residues" evidence="1">
    <location>
        <begin position="177"/>
        <end position="190"/>
    </location>
</feature>
<proteinExistence type="predicted"/>
<dbReference type="PANTHER" id="PTHR36607:SF23">
    <property type="entry name" value="AMINOTRANSFERASE-LIKE PLANT MOBILE DOMAIN-CONTAINING PROTEIN"/>
    <property type="match status" value="1"/>
</dbReference>